<dbReference type="AlphaFoldDB" id="S0FPA5"/>
<keyword evidence="1" id="KW-0472">Membrane</keyword>
<organism evidence="2 3">
    <name type="scientific">Ruminiclostridium cellobioparum subsp. termitidis CT1112</name>
    <dbReference type="NCBI Taxonomy" id="1195236"/>
    <lineage>
        <taxon>Bacteria</taxon>
        <taxon>Bacillati</taxon>
        <taxon>Bacillota</taxon>
        <taxon>Clostridia</taxon>
        <taxon>Eubacteriales</taxon>
        <taxon>Oscillospiraceae</taxon>
        <taxon>Ruminiclostridium</taxon>
    </lineage>
</organism>
<proteinExistence type="predicted"/>
<evidence type="ECO:0000256" key="1">
    <source>
        <dbReference type="SAM" id="Phobius"/>
    </source>
</evidence>
<sequence length="174" mass="20714">MVRICKVWWAWNYEEIENWLEKMEANGLRLVETHIKGMIFYFEKCQPSNARYCIDYQTKLTPDYLSIINDDGWKLYQIGMGWYILRKEYQQDRPDLYTDFEALIERDKLLLLITLILLVFELVSLGSLVYSTWKEPVIGWIAYTSIFGAAAISLFVFIITNLALQIRKFTDKKR</sequence>
<dbReference type="PATRIC" id="fig|1195236.3.peg.3558"/>
<feature type="transmembrane region" description="Helical" evidence="1">
    <location>
        <begin position="137"/>
        <end position="164"/>
    </location>
</feature>
<evidence type="ECO:0000313" key="3">
    <source>
        <dbReference type="Proteomes" id="UP000014155"/>
    </source>
</evidence>
<gene>
    <name evidence="2" type="ORF">CTER_3329</name>
</gene>
<evidence type="ECO:0008006" key="4">
    <source>
        <dbReference type="Google" id="ProtNLM"/>
    </source>
</evidence>
<dbReference type="Pfam" id="PF11193">
    <property type="entry name" value="DUF2812"/>
    <property type="match status" value="1"/>
</dbReference>
<comment type="caution">
    <text evidence="2">The sequence shown here is derived from an EMBL/GenBank/DDBJ whole genome shotgun (WGS) entry which is preliminary data.</text>
</comment>
<dbReference type="Proteomes" id="UP000014155">
    <property type="component" value="Unassembled WGS sequence"/>
</dbReference>
<keyword evidence="1" id="KW-1133">Transmembrane helix</keyword>
<dbReference type="STRING" id="1195236.CTER_3329"/>
<keyword evidence="3" id="KW-1185">Reference proteome</keyword>
<dbReference type="InterPro" id="IPR021359">
    <property type="entry name" value="DUF2812"/>
</dbReference>
<evidence type="ECO:0000313" key="2">
    <source>
        <dbReference type="EMBL" id="EMS70964.1"/>
    </source>
</evidence>
<dbReference type="EMBL" id="AORV01000045">
    <property type="protein sequence ID" value="EMS70964.1"/>
    <property type="molecule type" value="Genomic_DNA"/>
</dbReference>
<dbReference type="eggNOG" id="ENOG50334A6">
    <property type="taxonomic scope" value="Bacteria"/>
</dbReference>
<reference evidence="2 3" key="1">
    <citation type="journal article" date="2013" name="Genome Announc.">
        <title>Draft Genome Sequence of the Cellulolytic, Mesophilic, Anaerobic Bacterium Clostridium termitidis Strain CT1112 (DSM 5398).</title>
        <authorList>
            <person name="Lal S."/>
            <person name="Ramachandran U."/>
            <person name="Zhang X."/>
            <person name="Munir R."/>
            <person name="Sparling R."/>
            <person name="Levin D.B."/>
        </authorList>
    </citation>
    <scope>NUCLEOTIDE SEQUENCE [LARGE SCALE GENOMIC DNA]</scope>
    <source>
        <strain evidence="2 3">CT1112</strain>
    </source>
</reference>
<accession>S0FPA5</accession>
<keyword evidence="1" id="KW-0812">Transmembrane</keyword>
<feature type="transmembrane region" description="Helical" evidence="1">
    <location>
        <begin position="109"/>
        <end position="131"/>
    </location>
</feature>
<dbReference type="RefSeq" id="WP_004627493.1">
    <property type="nucleotide sequence ID" value="NZ_AORV01000045.1"/>
</dbReference>
<name>S0FPA5_RUMCE</name>
<protein>
    <recommendedName>
        <fullName evidence="4">DUF2812 domain-containing protein</fullName>
    </recommendedName>
</protein>